<dbReference type="AlphaFoldDB" id="A0A7H9B072"/>
<dbReference type="OrthoDB" id="4032152at2759"/>
<evidence type="ECO:0000259" key="5">
    <source>
        <dbReference type="Pfam" id="PF21400"/>
    </source>
</evidence>
<keyword evidence="1" id="KW-0238">DNA-binding</keyword>
<dbReference type="InterPro" id="IPR031872">
    <property type="entry name" value="NDC10_II"/>
</dbReference>
<dbReference type="Pfam" id="PF21400">
    <property type="entry name" value="Ndc10_N"/>
    <property type="match status" value="1"/>
</dbReference>
<dbReference type="Pfam" id="PF16787">
    <property type="entry name" value="NDC10_II"/>
    <property type="match status" value="1"/>
</dbReference>
<dbReference type="GO" id="GO:0003677">
    <property type="term" value="F:DNA binding"/>
    <property type="evidence" value="ECO:0007669"/>
    <property type="project" value="UniProtKB-KW"/>
</dbReference>
<dbReference type="Gene3D" id="1.10.150.130">
    <property type="match status" value="1"/>
</dbReference>
<accession>A0A7H9B072</accession>
<dbReference type="CDD" id="cd11602">
    <property type="entry name" value="Ndc10"/>
    <property type="match status" value="1"/>
</dbReference>
<feature type="domain" description="Ndc10" evidence="4">
    <location>
        <begin position="157"/>
        <end position="470"/>
    </location>
</feature>
<dbReference type="Proteomes" id="UP000509704">
    <property type="component" value="Chromosome 2"/>
</dbReference>
<dbReference type="GeneID" id="59234853"/>
<sequence length="867" mass="100740">MDQTDVDIGTQVRDLVDSLSPRTAHQYKSYNAKYVQWLRGRKIIGSDAEASVLYRELPLSAHLVHWFLLDTLILESGHGQGGGGDKRGDKRGDEDGDDDKDDFKIATLKKMVSSLKFLNKLCAIHGNSSKIDDKYVENVTKLHSHWISLNKDDLLPLVKVSINLWNDYTPSLAEKFFKSCFEKTRFIVDFQLRFISKLSYDQRSKIKLSQLKPGADNRSISFDQKTWSSLQVYLPDSHPRVKSHMPIVLSSRSCPFLCPLTSLATYLYLRFYGIKTMTKGDGFPNLLEERSSHKDTWLDLPLIRGKSLLDYPRDETLSNYYSSVFRYCQLPYKRRDFFTKPSLQFPTWSESDFSGFFDDYYNKSVNQKDAAAFADHVPVDFKQIMNFKSSGSYSNETRHTDLPKGLLVQIFPEIESYRRQWDSLSIESQNFIKLLEILRNHFLSNLPIIFQFFPNHDLFKDPIFQNTDFQSYFHDIIGKKKIKDEYVDSLPGFVSINEDCLKSLLIESSTTVTNNAKTNDNLSIVDLSSSANDLMNKTFQFAQYQTLTNFRILISLLTNIFDRLEMKKSSREFMIHQLGLVQDTINEKINVSKPIDVDNFVKEEEDQKQVELKNVDDSTDHTDKKGRSKRNTHGLLAIEDEFSEEADIDDDDDNDNDNQDMQQELKFMINELVGERVRSTVKQQMEEWETKIKKMVDAAVESKISAVVKRNLNEFEDDNEDSLSKRQRLSITPSITNNESTPNYPVPEDNSKHFEMNPHLESVESVILEWFTPNPDMNNECVHHMNKNHSKIWRSSFEKLYKERKVVVEFYIYLVNDRAYDRYKAVDICESFKRKTNDGTLRSLAQYLKEWKKNHSNSFAGGILEEN</sequence>
<feature type="region of interest" description="Disordered" evidence="2">
    <location>
        <begin position="608"/>
        <end position="659"/>
    </location>
</feature>
<feature type="domain" description="Transcription activator GCR1-like" evidence="3">
    <location>
        <begin position="754"/>
        <end position="832"/>
    </location>
</feature>
<feature type="region of interest" description="Disordered" evidence="2">
    <location>
        <begin position="716"/>
        <end position="751"/>
    </location>
</feature>
<reference evidence="6 7" key="1">
    <citation type="submission" date="2020-07" db="EMBL/GenBank/DDBJ databases">
        <title>The yeast mating-type switching endonuclease HO is a domesticated member of an unorthodox homing genetic element family.</title>
        <authorList>
            <person name="Coughlan A.Y."/>
            <person name="Lombardi L."/>
            <person name="Braun-Galleani S."/>
            <person name="Martos A.R."/>
            <person name="Galeote V."/>
            <person name="Bigey F."/>
            <person name="Dequin S."/>
            <person name="Byrne K.P."/>
            <person name="Wolfe K.H."/>
        </authorList>
    </citation>
    <scope>NUCLEOTIDE SEQUENCE [LARGE SCALE GENOMIC DNA]</scope>
    <source>
        <strain evidence="6 7">NRRL Y-6702</strain>
    </source>
</reference>
<gene>
    <name evidence="6" type="ORF">HG535_0B02300</name>
</gene>
<feature type="compositionally biased region" description="Basic and acidic residues" evidence="2">
    <location>
        <begin position="608"/>
        <end position="625"/>
    </location>
</feature>
<evidence type="ECO:0000259" key="4">
    <source>
        <dbReference type="Pfam" id="PF16787"/>
    </source>
</evidence>
<dbReference type="InterPro" id="IPR010998">
    <property type="entry name" value="Integrase_recombinase_N"/>
</dbReference>
<evidence type="ECO:0000256" key="1">
    <source>
        <dbReference type="ARBA" id="ARBA00023125"/>
    </source>
</evidence>
<dbReference type="InterPro" id="IPR038279">
    <property type="entry name" value="Ndc10_dom2_sf"/>
</dbReference>
<feature type="compositionally biased region" description="Acidic residues" evidence="2">
    <location>
        <begin position="638"/>
        <end position="658"/>
    </location>
</feature>
<organism evidence="6 7">
    <name type="scientific">Zygotorulaspora mrakii</name>
    <name type="common">Zygosaccharomyces mrakii</name>
    <dbReference type="NCBI Taxonomy" id="42260"/>
    <lineage>
        <taxon>Eukaryota</taxon>
        <taxon>Fungi</taxon>
        <taxon>Dikarya</taxon>
        <taxon>Ascomycota</taxon>
        <taxon>Saccharomycotina</taxon>
        <taxon>Saccharomycetes</taxon>
        <taxon>Saccharomycetales</taxon>
        <taxon>Saccharomycetaceae</taxon>
        <taxon>Zygotorulaspora</taxon>
    </lineage>
</organism>
<dbReference type="InterPro" id="IPR022210">
    <property type="entry name" value="TF_GCR1-like"/>
</dbReference>
<evidence type="ECO:0000313" key="6">
    <source>
        <dbReference type="EMBL" id="QLG71192.1"/>
    </source>
</evidence>
<feature type="compositionally biased region" description="Polar residues" evidence="2">
    <location>
        <begin position="729"/>
        <end position="743"/>
    </location>
</feature>
<keyword evidence="7" id="KW-1185">Reference proteome</keyword>
<feature type="compositionally biased region" description="Basic and acidic residues" evidence="2">
    <location>
        <begin position="84"/>
        <end position="93"/>
    </location>
</feature>
<dbReference type="InterPro" id="IPR049055">
    <property type="entry name" value="NDC10_N"/>
</dbReference>
<protein>
    <submittedName>
        <fullName evidence="6">Uncharacterized protein</fullName>
    </submittedName>
</protein>
<feature type="region of interest" description="Disordered" evidence="2">
    <location>
        <begin position="78"/>
        <end position="98"/>
    </location>
</feature>
<dbReference type="RefSeq" id="XP_037142920.1">
    <property type="nucleotide sequence ID" value="XM_037287025.1"/>
</dbReference>
<dbReference type="EMBL" id="CP058605">
    <property type="protein sequence ID" value="QLG71192.1"/>
    <property type="molecule type" value="Genomic_DNA"/>
</dbReference>
<dbReference type="Gene3D" id="1.10.443.20">
    <property type="entry name" value="Centromere DNA-binding protein complex CBF3 subunit, domain 2"/>
    <property type="match status" value="1"/>
</dbReference>
<evidence type="ECO:0000259" key="3">
    <source>
        <dbReference type="Pfam" id="PF12550"/>
    </source>
</evidence>
<dbReference type="KEGG" id="zmk:HG535_0B02300"/>
<proteinExistence type="predicted"/>
<evidence type="ECO:0000256" key="2">
    <source>
        <dbReference type="SAM" id="MobiDB-lite"/>
    </source>
</evidence>
<name>A0A7H9B072_ZYGMR</name>
<feature type="domain" description="NDC10 N-terminal" evidence="5">
    <location>
        <begin position="10"/>
        <end position="143"/>
    </location>
</feature>
<dbReference type="Pfam" id="PF12550">
    <property type="entry name" value="GCR1_C"/>
    <property type="match status" value="1"/>
</dbReference>
<evidence type="ECO:0000313" key="7">
    <source>
        <dbReference type="Proteomes" id="UP000509704"/>
    </source>
</evidence>